<dbReference type="EMBL" id="RHJS01000002">
    <property type="protein sequence ID" value="RRK31851.1"/>
    <property type="molecule type" value="Genomic_DNA"/>
</dbReference>
<sequence length="122" mass="13812">MQGRIITISRQCGSGGHTIGSKLAQKLDVPFYDKEIIEMTAKESGFHQQFVEEKGEHMESGMLSNLTRRLSYAGRGGYYQYYTDKKWGEAFHYHLCLDSGMFGVSKCVSMIEDACKTMYPTS</sequence>
<dbReference type="Gene3D" id="3.40.50.300">
    <property type="entry name" value="P-loop containing nucleotide triphosphate hydrolases"/>
    <property type="match status" value="2"/>
</dbReference>
<evidence type="ECO:0000313" key="2">
    <source>
        <dbReference type="Proteomes" id="UP000274920"/>
    </source>
</evidence>
<dbReference type="Pfam" id="PF13189">
    <property type="entry name" value="Cytidylate_kin2"/>
    <property type="match status" value="1"/>
</dbReference>
<keyword evidence="1" id="KW-0808">Transferase</keyword>
<keyword evidence="2" id="KW-1185">Reference proteome</keyword>
<evidence type="ECO:0000313" key="1">
    <source>
        <dbReference type="EMBL" id="RRK31851.1"/>
    </source>
</evidence>
<accession>A0A3R8R4D0</accession>
<dbReference type="GO" id="GO:0016301">
    <property type="term" value="F:kinase activity"/>
    <property type="evidence" value="ECO:0007669"/>
    <property type="project" value="UniProtKB-KW"/>
</dbReference>
<protein>
    <submittedName>
        <fullName evidence="1">Cytidylate kinase-like family protein</fullName>
    </submittedName>
</protein>
<reference evidence="1" key="1">
    <citation type="submission" date="2018-10" db="EMBL/GenBank/DDBJ databases">
        <title>Schaedlerella arabinophila gen. nov. sp. nov., isolated from the mouse intestinal tract and comparative analysis with the genome of the closely related altered Schaedler flora strain ASF502.</title>
        <authorList>
            <person name="Miyake S."/>
            <person name="Soh M."/>
            <person name="Seedorf H."/>
        </authorList>
    </citation>
    <scope>NUCLEOTIDE SEQUENCE [LARGE SCALE GENOMIC DNA]</scope>
    <source>
        <strain evidence="1">DSM 106076</strain>
    </source>
</reference>
<organism evidence="1 2">
    <name type="scientific">Schaedlerella arabinosiphila</name>
    <dbReference type="NCBI Taxonomy" id="2044587"/>
    <lineage>
        <taxon>Bacteria</taxon>
        <taxon>Bacillati</taxon>
        <taxon>Bacillota</taxon>
        <taxon>Clostridia</taxon>
        <taxon>Lachnospirales</taxon>
        <taxon>Lachnospiraceae</taxon>
        <taxon>Schaedlerella</taxon>
    </lineage>
</organism>
<name>A0A3R8R4D0_9FIRM</name>
<dbReference type="InterPro" id="IPR027417">
    <property type="entry name" value="P-loop_NTPase"/>
</dbReference>
<dbReference type="AlphaFoldDB" id="A0A3R8R4D0"/>
<proteinExistence type="predicted"/>
<dbReference type="Proteomes" id="UP000274920">
    <property type="component" value="Unassembled WGS sequence"/>
</dbReference>
<gene>
    <name evidence="1" type="ORF">EBB54_11075</name>
</gene>
<dbReference type="RefSeq" id="WP_125127439.1">
    <property type="nucleotide sequence ID" value="NZ_RHJS01000002.1"/>
</dbReference>
<comment type="caution">
    <text evidence="1">The sequence shown here is derived from an EMBL/GenBank/DDBJ whole genome shotgun (WGS) entry which is preliminary data.</text>
</comment>
<keyword evidence="1" id="KW-0418">Kinase</keyword>